<dbReference type="HOGENOM" id="CLU_023737_0_0_3"/>
<keyword evidence="3" id="KW-0479">Metal-binding</keyword>
<feature type="compositionally biased region" description="Low complexity" evidence="7">
    <location>
        <begin position="116"/>
        <end position="125"/>
    </location>
</feature>
<feature type="compositionally biased region" description="Acidic residues" evidence="7">
    <location>
        <begin position="142"/>
        <end position="228"/>
    </location>
</feature>
<evidence type="ECO:0000256" key="5">
    <source>
        <dbReference type="ARBA" id="ARBA00022833"/>
    </source>
</evidence>
<dbReference type="GO" id="GO:0004222">
    <property type="term" value="F:metalloendopeptidase activity"/>
    <property type="evidence" value="ECO:0007669"/>
    <property type="project" value="InterPro"/>
</dbReference>
<evidence type="ECO:0000256" key="8">
    <source>
        <dbReference type="SAM" id="SignalP"/>
    </source>
</evidence>
<dbReference type="EMBL" id="DS989874">
    <property type="protein sequence ID" value="EDX71304.1"/>
    <property type="molecule type" value="Genomic_DNA"/>
</dbReference>
<keyword evidence="11" id="KW-1185">Reference proteome</keyword>
<dbReference type="STRING" id="118168.MC7420_3419"/>
<dbReference type="Gene3D" id="1.25.40.10">
    <property type="entry name" value="Tetratricopeptide repeat domain"/>
    <property type="match status" value="1"/>
</dbReference>
<feature type="region of interest" description="Disordered" evidence="7">
    <location>
        <begin position="682"/>
        <end position="702"/>
    </location>
</feature>
<comment type="cofactor">
    <cofactor evidence="1">
        <name>Zn(2+)</name>
        <dbReference type="ChEBI" id="CHEBI:29105"/>
    </cofactor>
</comment>
<dbReference type="Proteomes" id="UP000003835">
    <property type="component" value="Unassembled WGS sequence"/>
</dbReference>
<evidence type="ECO:0000256" key="7">
    <source>
        <dbReference type="SAM" id="MobiDB-lite"/>
    </source>
</evidence>
<sequence length="702" mass="77714">MKLLWNSLLLSLGILLPTSTSIVLAESAKTPESIGSTQNLTISDSPIEPIVQTPDPLHHPMQIGLPEQVTVEHQLPTNRAEAIAIPETPSAASTSVIVAEDSSETPKTIVIPEAVPTSIPSTPSEEIPPEFTTQSPPSTVEDSTEVETIEIPETVSDDSADTEDDSETTAEDSTEVETIETPETASDDSADTEDDSETTAEDSTEVETIETPETASDDSADTEDDTETTAEIPELTPEERERQQKLIEADRLYMSGQFTAAQQLYREAKASFDTEAALEKPVAIYEPSELSPAGAVYWRQSEEGLEQELETKILVPLQFLVEQQPEFIPGHLRYAQTLQEYDRQEEAIQVLERATTLYPNEPDLIKAKVTALADTKRWLEASLAARQFAMLNFNHPQAAEFEVLAEENLERYRSRLRGELRGNAIANVITGALGYIFTGNLFGPISAIETTTLMLRGESAVGESFAGRVQKQLPMVEDEQVLEYVQEIGNKLAIVAGRDEFEYQFYVVMDDQLNAFALPGGKIFVNAGAILKTDSEAELAGLLAHELAHAVLSHGFQLVTEGNLIANVTQYIPFGRTATNLIVLDYSRDMERQADALGTKILVAGGYAADGLHNLMITLNEEDRDRPLFAWLSTHPNTEERISNIETLIERNGYNRYTYEGVARHLQIQERVAQLLKEYEAQQECEENDDEECEQKEDTLEE</sequence>
<dbReference type="AlphaFoldDB" id="B4W3G1"/>
<feature type="domain" description="Peptidase M48" evidence="9">
    <location>
        <begin position="483"/>
        <end position="647"/>
    </location>
</feature>
<organism evidence="10 11">
    <name type="scientific">Coleofasciculus chthonoplastes PCC 7420</name>
    <dbReference type="NCBI Taxonomy" id="118168"/>
    <lineage>
        <taxon>Bacteria</taxon>
        <taxon>Bacillati</taxon>
        <taxon>Cyanobacteriota</taxon>
        <taxon>Cyanophyceae</taxon>
        <taxon>Coleofasciculales</taxon>
        <taxon>Coleofasciculaceae</taxon>
        <taxon>Coleofasciculus</taxon>
    </lineage>
</organism>
<keyword evidence="5" id="KW-0862">Zinc</keyword>
<dbReference type="Pfam" id="PF01435">
    <property type="entry name" value="Peptidase_M48"/>
    <property type="match status" value="1"/>
</dbReference>
<keyword evidence="6" id="KW-0482">Metalloprotease</keyword>
<evidence type="ECO:0000259" key="9">
    <source>
        <dbReference type="Pfam" id="PF01435"/>
    </source>
</evidence>
<dbReference type="PANTHER" id="PTHR22726">
    <property type="entry name" value="METALLOENDOPEPTIDASE OMA1"/>
    <property type="match status" value="1"/>
</dbReference>
<dbReference type="InterPro" id="IPR001915">
    <property type="entry name" value="Peptidase_M48"/>
</dbReference>
<dbReference type="OrthoDB" id="9810445at2"/>
<evidence type="ECO:0000256" key="3">
    <source>
        <dbReference type="ARBA" id="ARBA00022723"/>
    </source>
</evidence>
<feature type="chain" id="PRO_5002827716" evidence="8">
    <location>
        <begin position="26"/>
        <end position="702"/>
    </location>
</feature>
<name>B4W3G1_9CYAN</name>
<dbReference type="GO" id="GO:0051603">
    <property type="term" value="P:proteolysis involved in protein catabolic process"/>
    <property type="evidence" value="ECO:0007669"/>
    <property type="project" value="TreeGrafter"/>
</dbReference>
<dbReference type="Gene3D" id="3.30.2010.10">
    <property type="entry name" value="Metalloproteases ('zincins'), catalytic domain"/>
    <property type="match status" value="1"/>
</dbReference>
<evidence type="ECO:0000256" key="4">
    <source>
        <dbReference type="ARBA" id="ARBA00022801"/>
    </source>
</evidence>
<evidence type="ECO:0000256" key="2">
    <source>
        <dbReference type="ARBA" id="ARBA00022670"/>
    </source>
</evidence>
<dbReference type="PANTHER" id="PTHR22726:SF1">
    <property type="entry name" value="METALLOENDOPEPTIDASE OMA1, MITOCHONDRIAL"/>
    <property type="match status" value="1"/>
</dbReference>
<dbReference type="CDD" id="cd07333">
    <property type="entry name" value="M48C_bepA_like"/>
    <property type="match status" value="1"/>
</dbReference>
<feature type="compositionally biased region" description="Polar residues" evidence="7">
    <location>
        <begin position="131"/>
        <end position="141"/>
    </location>
</feature>
<keyword evidence="2" id="KW-0645">Protease</keyword>
<evidence type="ECO:0000313" key="10">
    <source>
        <dbReference type="EMBL" id="EDX71304.1"/>
    </source>
</evidence>
<protein>
    <submittedName>
        <fullName evidence="10">Peptidase, M48 family</fullName>
    </submittedName>
</protein>
<accession>B4W3G1</accession>
<dbReference type="eggNOG" id="COG4783">
    <property type="taxonomic scope" value="Bacteria"/>
</dbReference>
<keyword evidence="8" id="KW-0732">Signal</keyword>
<dbReference type="InterPro" id="IPR051156">
    <property type="entry name" value="Mito/Outer_Membr_Metalloprot"/>
</dbReference>
<evidence type="ECO:0000256" key="6">
    <source>
        <dbReference type="ARBA" id="ARBA00023049"/>
    </source>
</evidence>
<feature type="signal peptide" evidence="8">
    <location>
        <begin position="1"/>
        <end position="25"/>
    </location>
</feature>
<dbReference type="RefSeq" id="WP_006105835.1">
    <property type="nucleotide sequence ID" value="NZ_DS989874.1"/>
</dbReference>
<proteinExistence type="predicted"/>
<dbReference type="GO" id="GO:0046872">
    <property type="term" value="F:metal ion binding"/>
    <property type="evidence" value="ECO:0007669"/>
    <property type="project" value="UniProtKB-KW"/>
</dbReference>
<reference evidence="10 11" key="1">
    <citation type="submission" date="2008-07" db="EMBL/GenBank/DDBJ databases">
        <authorList>
            <person name="Tandeau de Marsac N."/>
            <person name="Ferriera S."/>
            <person name="Johnson J."/>
            <person name="Kravitz S."/>
            <person name="Beeson K."/>
            <person name="Sutton G."/>
            <person name="Rogers Y.-H."/>
            <person name="Friedman R."/>
            <person name="Frazier M."/>
            <person name="Venter J.C."/>
        </authorList>
    </citation>
    <scope>NUCLEOTIDE SEQUENCE [LARGE SCALE GENOMIC DNA]</scope>
    <source>
        <strain evidence="10 11">PCC 7420</strain>
    </source>
</reference>
<feature type="region of interest" description="Disordered" evidence="7">
    <location>
        <begin position="113"/>
        <end position="242"/>
    </location>
</feature>
<dbReference type="InterPro" id="IPR011990">
    <property type="entry name" value="TPR-like_helical_dom_sf"/>
</dbReference>
<evidence type="ECO:0000313" key="11">
    <source>
        <dbReference type="Proteomes" id="UP000003835"/>
    </source>
</evidence>
<evidence type="ECO:0000256" key="1">
    <source>
        <dbReference type="ARBA" id="ARBA00001947"/>
    </source>
</evidence>
<dbReference type="GO" id="GO:0016020">
    <property type="term" value="C:membrane"/>
    <property type="evidence" value="ECO:0007669"/>
    <property type="project" value="TreeGrafter"/>
</dbReference>
<keyword evidence="4" id="KW-0378">Hydrolase</keyword>
<gene>
    <name evidence="10" type="ORF">MC7420_3419</name>
</gene>
<dbReference type="SUPFAM" id="SSF48452">
    <property type="entry name" value="TPR-like"/>
    <property type="match status" value="1"/>
</dbReference>